<organism evidence="2 5">
    <name type="scientific">Aeromonas sobria</name>
    <dbReference type="NCBI Taxonomy" id="646"/>
    <lineage>
        <taxon>Bacteria</taxon>
        <taxon>Pseudomonadati</taxon>
        <taxon>Pseudomonadota</taxon>
        <taxon>Gammaproteobacteria</taxon>
        <taxon>Aeromonadales</taxon>
        <taxon>Aeromonadaceae</taxon>
        <taxon>Aeromonas</taxon>
    </lineage>
</organism>
<dbReference type="EMBL" id="LJZX01000028">
    <property type="protein sequence ID" value="PKQ80130.1"/>
    <property type="molecule type" value="Genomic_DNA"/>
</dbReference>
<gene>
    <name evidence="4" type="ORF">AOX56_12815</name>
    <name evidence="3" type="ORF">AOX56_17310</name>
    <name evidence="2" type="ORF">AOX56_22170</name>
    <name evidence="1" type="ORF">AOX56_22205</name>
</gene>
<evidence type="ECO:0000313" key="4">
    <source>
        <dbReference type="EMBL" id="PKQ80130.1"/>
    </source>
</evidence>
<name>A0A2N3IMG6_AERSO</name>
<evidence type="ECO:0000313" key="2">
    <source>
        <dbReference type="EMBL" id="PKQ71864.1"/>
    </source>
</evidence>
<dbReference type="EMBL" id="LJZX01000039">
    <property type="protein sequence ID" value="PKQ77238.1"/>
    <property type="molecule type" value="Genomic_DNA"/>
</dbReference>
<dbReference type="Proteomes" id="UP000233526">
    <property type="component" value="Unassembled WGS sequence"/>
</dbReference>
<dbReference type="PANTHER" id="PTHR34631">
    <property type="match status" value="1"/>
</dbReference>
<dbReference type="InterPro" id="IPR053172">
    <property type="entry name" value="Tn903_transposase"/>
</dbReference>
<evidence type="ECO:0000313" key="3">
    <source>
        <dbReference type="EMBL" id="PKQ77238.1"/>
    </source>
</evidence>
<evidence type="ECO:0000313" key="1">
    <source>
        <dbReference type="EMBL" id="PKQ71850.1"/>
    </source>
</evidence>
<accession>A0A2N3IMG6</accession>
<dbReference type="EMBL" id="LJZX01000084">
    <property type="protein sequence ID" value="PKQ71850.1"/>
    <property type="molecule type" value="Genomic_DNA"/>
</dbReference>
<protein>
    <submittedName>
        <fullName evidence="2">Transposase</fullName>
    </submittedName>
</protein>
<dbReference type="EMBL" id="LJZX01000082">
    <property type="protein sequence ID" value="PKQ71864.1"/>
    <property type="molecule type" value="Genomic_DNA"/>
</dbReference>
<sequence length="73" mass="8459">MLVMRKEGLAYWKRISGYHRRSQAETAMFRFKQLMAGQITLRKYNGQVGEVMAYVSAINKLNTLGLPVRKPRV</sequence>
<dbReference type="AlphaFoldDB" id="A0A2N3IMG6"/>
<reference evidence="2 5" key="1">
    <citation type="journal article" date="2017" name="Front. Microbiol.">
        <title>Strong Genomic and Phenotypic Heterogeneity in the Aeromonas sobria Species Complex.</title>
        <authorList>
            <person name="Gauthier J."/>
            <person name="Vincent A.T."/>
            <person name="Charette S.J."/>
            <person name="Derome N."/>
        </authorList>
    </citation>
    <scope>NUCLEOTIDE SEQUENCE [LARGE SCALE GENOMIC DNA]</scope>
    <source>
        <strain evidence="2 5">JF2635</strain>
    </source>
</reference>
<evidence type="ECO:0000313" key="5">
    <source>
        <dbReference type="Proteomes" id="UP000233526"/>
    </source>
</evidence>
<comment type="caution">
    <text evidence="2">The sequence shown here is derived from an EMBL/GenBank/DDBJ whole genome shotgun (WGS) entry which is preliminary data.</text>
</comment>
<proteinExistence type="predicted"/>
<dbReference type="PANTHER" id="PTHR34631:SF3">
    <property type="entry name" value="ISSOD12 TRANSPOSASE TNPA_ISSOD12"/>
    <property type="match status" value="1"/>
</dbReference>